<dbReference type="RefSeq" id="WP_248649439.1">
    <property type="nucleotide sequence ID" value="NZ_CP096659.1"/>
</dbReference>
<name>A0A8U0HRK3_9EURY</name>
<proteinExistence type="predicted"/>
<protein>
    <submittedName>
        <fullName evidence="3">Uncharacterized protein</fullName>
    </submittedName>
</protein>
<dbReference type="GeneID" id="72186053"/>
<evidence type="ECO:0000256" key="2">
    <source>
        <dbReference type="SAM" id="Phobius"/>
    </source>
</evidence>
<dbReference type="AlphaFoldDB" id="A0A8U0HRK3"/>
<dbReference type="KEGG" id="halx:M0R89_12600"/>
<organism evidence="3 4">
    <name type="scientific">Halorussus limi</name>
    <dbReference type="NCBI Taxonomy" id="2938695"/>
    <lineage>
        <taxon>Archaea</taxon>
        <taxon>Methanobacteriati</taxon>
        <taxon>Methanobacteriota</taxon>
        <taxon>Stenosarchaea group</taxon>
        <taxon>Halobacteria</taxon>
        <taxon>Halobacteriales</taxon>
        <taxon>Haladaptataceae</taxon>
        <taxon>Halorussus</taxon>
    </lineage>
</organism>
<evidence type="ECO:0000256" key="1">
    <source>
        <dbReference type="SAM" id="MobiDB-lite"/>
    </source>
</evidence>
<feature type="transmembrane region" description="Helical" evidence="2">
    <location>
        <begin position="51"/>
        <end position="70"/>
    </location>
</feature>
<sequence>MTSDLLSRGPSESAATNSDRPSLNKRTLLGVQCWIIGALGVFGALTPAGALLAAPLVALGTYLVFAPALARANVAGTSRFLLWAE</sequence>
<keyword evidence="2" id="KW-0812">Transmembrane</keyword>
<accession>A0A8U0HRK3</accession>
<feature type="region of interest" description="Disordered" evidence="1">
    <location>
        <begin position="1"/>
        <end position="22"/>
    </location>
</feature>
<dbReference type="Proteomes" id="UP000830729">
    <property type="component" value="Chromosome"/>
</dbReference>
<dbReference type="EMBL" id="CP096659">
    <property type="protein sequence ID" value="UPV73383.1"/>
    <property type="molecule type" value="Genomic_DNA"/>
</dbReference>
<keyword evidence="2" id="KW-1133">Transmembrane helix</keyword>
<gene>
    <name evidence="3" type="ORF">M0R89_12600</name>
</gene>
<keyword evidence="2" id="KW-0472">Membrane</keyword>
<reference evidence="3 4" key="1">
    <citation type="submission" date="2022-04" db="EMBL/GenBank/DDBJ databases">
        <title>Diverse halophilic archaea isolated from saline environments.</title>
        <authorList>
            <person name="Cui H.-L."/>
        </authorList>
    </citation>
    <scope>NUCLEOTIDE SEQUENCE [LARGE SCALE GENOMIC DNA]</scope>
    <source>
        <strain evidence="3 4">XZYJT49</strain>
    </source>
</reference>
<evidence type="ECO:0000313" key="3">
    <source>
        <dbReference type="EMBL" id="UPV73383.1"/>
    </source>
</evidence>
<feature type="compositionally biased region" description="Polar residues" evidence="1">
    <location>
        <begin position="13"/>
        <end position="22"/>
    </location>
</feature>
<keyword evidence="4" id="KW-1185">Reference proteome</keyword>
<evidence type="ECO:0000313" key="4">
    <source>
        <dbReference type="Proteomes" id="UP000830729"/>
    </source>
</evidence>